<evidence type="ECO:0000256" key="1">
    <source>
        <dbReference type="ARBA" id="ARBA00006814"/>
    </source>
</evidence>
<dbReference type="InterPro" id="IPR023430">
    <property type="entry name" value="Pept_HybD-like_dom_sf"/>
</dbReference>
<keyword evidence="4" id="KW-0378">Hydrolase</keyword>
<dbReference type="STRING" id="999894.TDIS_0919"/>
<organism evidence="5 6">
    <name type="scientific">Thermosulfurimonas dismutans</name>
    <dbReference type="NCBI Taxonomy" id="999894"/>
    <lineage>
        <taxon>Bacteria</taxon>
        <taxon>Pseudomonadati</taxon>
        <taxon>Thermodesulfobacteriota</taxon>
        <taxon>Thermodesulfobacteria</taxon>
        <taxon>Thermodesulfobacteriales</taxon>
        <taxon>Thermodesulfobacteriaceae</taxon>
        <taxon>Thermosulfurimonas</taxon>
    </lineage>
</organism>
<reference evidence="5 6" key="1">
    <citation type="submission" date="2016-04" db="EMBL/GenBank/DDBJ databases">
        <title>Genome analysis of Thermosulfurimonas dismutans, the first thermophilic sulfur-disproportionating bacterium of the phylum Thermodesulfobacteria.</title>
        <authorList>
            <person name="Mardanov A.V."/>
            <person name="Beletsky A.V."/>
            <person name="Kadnikov V.V."/>
            <person name="Slobodkin A.I."/>
            <person name="Ravin N.V."/>
        </authorList>
    </citation>
    <scope>NUCLEOTIDE SEQUENCE [LARGE SCALE GENOMIC DNA]</scope>
    <source>
        <strain evidence="5 6">S95</strain>
    </source>
</reference>
<accession>A0A179D4U6</accession>
<keyword evidence="6" id="KW-1185">Reference proteome</keyword>
<dbReference type="Gene3D" id="3.40.50.1450">
    <property type="entry name" value="HybD-like"/>
    <property type="match status" value="1"/>
</dbReference>
<dbReference type="GO" id="GO:0004190">
    <property type="term" value="F:aspartic-type endopeptidase activity"/>
    <property type="evidence" value="ECO:0007669"/>
    <property type="project" value="UniProtKB-KW"/>
</dbReference>
<dbReference type="PANTHER" id="PTHR30302">
    <property type="entry name" value="HYDROGENASE 1 MATURATION PROTEASE"/>
    <property type="match status" value="1"/>
</dbReference>
<dbReference type="EMBL" id="LWLG01000004">
    <property type="protein sequence ID" value="OAQ20993.1"/>
    <property type="molecule type" value="Genomic_DNA"/>
</dbReference>
<evidence type="ECO:0000256" key="2">
    <source>
        <dbReference type="ARBA" id="ARBA00022670"/>
    </source>
</evidence>
<dbReference type="PANTHER" id="PTHR30302:SF1">
    <property type="entry name" value="HYDROGENASE 2 MATURATION PROTEASE"/>
    <property type="match status" value="1"/>
</dbReference>
<dbReference type="NCBIfam" id="TIGR00072">
    <property type="entry name" value="hydrog_prot"/>
    <property type="match status" value="1"/>
</dbReference>
<evidence type="ECO:0000256" key="4">
    <source>
        <dbReference type="ARBA" id="ARBA00022801"/>
    </source>
</evidence>
<protein>
    <submittedName>
        <fullName evidence="5">Hydrogenase maturation protease</fullName>
    </submittedName>
</protein>
<evidence type="ECO:0000313" key="5">
    <source>
        <dbReference type="EMBL" id="OAQ20993.1"/>
    </source>
</evidence>
<dbReference type="GO" id="GO:0008047">
    <property type="term" value="F:enzyme activator activity"/>
    <property type="evidence" value="ECO:0007669"/>
    <property type="project" value="InterPro"/>
</dbReference>
<proteinExistence type="inferred from homology"/>
<dbReference type="GO" id="GO:0016485">
    <property type="term" value="P:protein processing"/>
    <property type="evidence" value="ECO:0007669"/>
    <property type="project" value="TreeGrafter"/>
</dbReference>
<name>A0A179D4U6_9BACT</name>
<dbReference type="OrthoDB" id="9792731at2"/>
<gene>
    <name evidence="5" type="ORF">TDIS_0919</name>
</gene>
<keyword evidence="3" id="KW-0064">Aspartyl protease</keyword>
<comment type="similarity">
    <text evidence="1">Belongs to the peptidase A31 family.</text>
</comment>
<sequence length="163" mass="17798">MAKALIMGVGNLLLSDEGFGVHVIREFERKYRVPPEVEVVDGGCVGFSLADYLREKDLVLLVDVIADEAPPGSYRVLSAQELESFPTVGLNSCHQTSLIEALKFAEFAGLRPERFKIFAAVPKKLSPGLELSPALQKTIPVALKWLEEELVSAGFRVEKGPCA</sequence>
<dbReference type="InterPro" id="IPR000671">
    <property type="entry name" value="Peptidase_A31"/>
</dbReference>
<dbReference type="PRINTS" id="PR00446">
    <property type="entry name" value="HYDRGNUPTAKE"/>
</dbReference>
<evidence type="ECO:0000313" key="6">
    <source>
        <dbReference type="Proteomes" id="UP000078390"/>
    </source>
</evidence>
<dbReference type="RefSeq" id="WP_068669782.1">
    <property type="nucleotide sequence ID" value="NZ_LWLG01000004.1"/>
</dbReference>
<dbReference type="SUPFAM" id="SSF53163">
    <property type="entry name" value="HybD-like"/>
    <property type="match status" value="1"/>
</dbReference>
<dbReference type="Proteomes" id="UP000078390">
    <property type="component" value="Unassembled WGS sequence"/>
</dbReference>
<dbReference type="AlphaFoldDB" id="A0A179D4U6"/>
<evidence type="ECO:0000256" key="3">
    <source>
        <dbReference type="ARBA" id="ARBA00022750"/>
    </source>
</evidence>
<dbReference type="Pfam" id="PF01750">
    <property type="entry name" value="HycI"/>
    <property type="match status" value="1"/>
</dbReference>
<keyword evidence="2 5" id="KW-0645">Protease</keyword>
<comment type="caution">
    <text evidence="5">The sequence shown here is derived from an EMBL/GenBank/DDBJ whole genome shotgun (WGS) entry which is preliminary data.</text>
</comment>